<evidence type="ECO:0000313" key="11">
    <source>
        <dbReference type="EMBL" id="KAH9830389.1"/>
    </source>
</evidence>
<keyword evidence="5" id="KW-0479">Metal-binding</keyword>
<dbReference type="GO" id="GO:0000932">
    <property type="term" value="C:P-body"/>
    <property type="evidence" value="ECO:0007669"/>
    <property type="project" value="TreeGrafter"/>
</dbReference>
<dbReference type="PROSITE" id="PS00893">
    <property type="entry name" value="NUDIX_BOX"/>
    <property type="match status" value="1"/>
</dbReference>
<evidence type="ECO:0000259" key="10">
    <source>
        <dbReference type="PROSITE" id="PS51462"/>
    </source>
</evidence>
<dbReference type="PROSITE" id="PS51462">
    <property type="entry name" value="NUDIX"/>
    <property type="match status" value="1"/>
</dbReference>
<keyword evidence="12" id="KW-1185">Reference proteome</keyword>
<dbReference type="InterPro" id="IPR044099">
    <property type="entry name" value="Dcp2_NUDIX"/>
</dbReference>
<dbReference type="Pfam" id="PF00293">
    <property type="entry name" value="NUDIX"/>
    <property type="match status" value="1"/>
</dbReference>
<dbReference type="Gene3D" id="1.10.10.1050">
    <property type="entry name" value="Dcp2, box A domain"/>
    <property type="match status" value="1"/>
</dbReference>
<evidence type="ECO:0000256" key="9">
    <source>
        <dbReference type="SAM" id="MobiDB-lite"/>
    </source>
</evidence>
<dbReference type="SMART" id="SM01125">
    <property type="entry name" value="DCP2"/>
    <property type="match status" value="1"/>
</dbReference>
<feature type="compositionally biased region" description="Polar residues" evidence="9">
    <location>
        <begin position="607"/>
        <end position="618"/>
    </location>
</feature>
<feature type="compositionally biased region" description="Low complexity" evidence="9">
    <location>
        <begin position="416"/>
        <end position="433"/>
    </location>
</feature>
<sequence>MADTDIASMSLVDWLDDLTVRFLLNLPASELESVPRLCFQVEEAQWFYEDFIRPAAAAAGNPLPSLQLRQFCLQLFQHCPLLSGFTDAQHIAAYEEFLAYKVRVPVRGAILLDQSMDKVLLVKGWKKGANWSFPRGKINKDEKDLDCAIREVYEETGYDIRQAGLVAPEDEDKVRYIDVTMREQHMRLFIFRGVPLDTHFEPIARKEISKIDWYNIKDLPGFKKQRHGNEALQANKFYMVAPFLGQMKKWINEQRRSDAKKRPPSGVSAGEHTIVEALDEETDAIVEDSEAGGGLPAARVDKTDALKKLLSIGGPLVAEAAPPPPSDSNGNSLLALIQGGGHTVPQTPLEQVNAFPQQPETPQPHRPRHPPLGFQQSVPQFPFSPQRLQEQQQRNFSVPPPGVYEPNGFPGQQPTHAVQQPPHAHLQHQLQQQRHSLPGGPTPTPQHASQNGTHSGGQMSQQQGQSGMQQQHWHAQHIRNMSDALDVQGTQGAIRAGPSAPKAEQLPVPKLNAQAMNLLSAFKSGSNTSVPASSKTNLAPRQASVHQNALLDLLQKKTSSQPTPTPSTAPPMPEQVAALPPPKPRQATLNEITRTLPVKLKPKKPASTHSPTLPQPQAKSDMVAAIPTDAKIAKDMSRQRLYDPAHPKQFVRPSAESGKPAEGSADPQVKIMQRALQQARPPPQPTPRSPKPAGKSPRPKASSPVRAKGTENGAPKPAFTILPRPSSAARAAMKSPSPLPPPSPLRNETSAPAGVQLLKRPESVDPVTVQKAAEAVEDLNGVGGTNGDKRGQLLALFGKTPMASPSPPAAQKQQAAPPQTDQSKKNSLLGLFNAGSLATQILPSSIAPPSSHTQELQPPPAPLMVPSRHASSQNIRRTQTPQNLLLDLFNEPAASQNSPGTPISPFTLGTPVHTRHAGHGHEPRVSISTFGSGPMQSHDAPRSRLSSMTPTGEIGDVSAVGSRKTSAGSIGTTTPADANRDFLRSFLNGVAEKEGYGGAGRRV</sequence>
<feature type="compositionally biased region" description="Pro residues" evidence="9">
    <location>
        <begin position="563"/>
        <end position="584"/>
    </location>
</feature>
<accession>A0A9W7SUZ0</accession>
<dbReference type="Gene3D" id="3.90.79.10">
    <property type="entry name" value="Nucleoside Triphosphate Pyrophosphohydrolase"/>
    <property type="match status" value="1"/>
</dbReference>
<protein>
    <submittedName>
        <fullName evidence="11">NUDIX domain-containing protein</fullName>
    </submittedName>
</protein>
<gene>
    <name evidence="11" type="ORF">Tdes44962_MAKER09045</name>
</gene>
<comment type="subcellular location">
    <subcellularLocation>
        <location evidence="2">Cytoplasm</location>
    </subcellularLocation>
</comment>
<feature type="compositionally biased region" description="Pro residues" evidence="9">
    <location>
        <begin position="680"/>
        <end position="690"/>
    </location>
</feature>
<keyword evidence="7" id="KW-0694">RNA-binding</keyword>
<dbReference type="InterPro" id="IPR036189">
    <property type="entry name" value="DCP2_BoxA_sf"/>
</dbReference>
<evidence type="ECO:0000256" key="7">
    <source>
        <dbReference type="ARBA" id="ARBA00022884"/>
    </source>
</evidence>
<evidence type="ECO:0000256" key="3">
    <source>
        <dbReference type="ARBA" id="ARBA00005279"/>
    </source>
</evidence>
<organism evidence="11 12">
    <name type="scientific">Teratosphaeria destructans</name>
    <dbReference type="NCBI Taxonomy" id="418781"/>
    <lineage>
        <taxon>Eukaryota</taxon>
        <taxon>Fungi</taxon>
        <taxon>Dikarya</taxon>
        <taxon>Ascomycota</taxon>
        <taxon>Pezizomycotina</taxon>
        <taxon>Dothideomycetes</taxon>
        <taxon>Dothideomycetidae</taxon>
        <taxon>Mycosphaerellales</taxon>
        <taxon>Teratosphaeriaceae</taxon>
        <taxon>Teratosphaeria</taxon>
    </lineage>
</organism>
<feature type="compositionally biased region" description="Polar residues" evidence="9">
    <location>
        <begin position="843"/>
        <end position="856"/>
    </location>
</feature>
<proteinExistence type="inferred from homology"/>
<dbReference type="GO" id="GO:0140933">
    <property type="term" value="F:5'-(N(7)-methylguanosine 5'-triphospho)-[mRNA] hydrolase activity"/>
    <property type="evidence" value="ECO:0007669"/>
    <property type="project" value="InterPro"/>
</dbReference>
<evidence type="ECO:0000256" key="4">
    <source>
        <dbReference type="ARBA" id="ARBA00022490"/>
    </source>
</evidence>
<comment type="cofactor">
    <cofactor evidence="1">
        <name>Mn(2+)</name>
        <dbReference type="ChEBI" id="CHEBI:29035"/>
    </cofactor>
</comment>
<name>A0A9W7SUZ0_9PEZI</name>
<dbReference type="InterPro" id="IPR007722">
    <property type="entry name" value="DCP2_BoxA"/>
</dbReference>
<dbReference type="CDD" id="cd03672">
    <property type="entry name" value="NUDIX_Dcp2p_Nudt20"/>
    <property type="match status" value="1"/>
</dbReference>
<feature type="compositionally biased region" description="Low complexity" evidence="9">
    <location>
        <begin position="809"/>
        <end position="819"/>
    </location>
</feature>
<dbReference type="Proteomes" id="UP001138500">
    <property type="component" value="Unassembled WGS sequence"/>
</dbReference>
<keyword evidence="4" id="KW-0963">Cytoplasm</keyword>
<reference evidence="11 12" key="1">
    <citation type="journal article" date="2018" name="IMA Fungus">
        <title>IMA Genome-F 10: Nine draft genome sequences of Claviceps purpurea s.lat., including C. arundinis, C. humidiphila, and C. cf. spartinae, pseudomolecules for the pitch canker pathogen Fusarium circinatum, draft genome of Davidsoniella eucalypti, Grosmannia galeiformis, Quambalaria eucalypti, and Teratosphaeria destructans.</title>
        <authorList>
            <person name="Wingfield B.D."/>
            <person name="Liu M."/>
            <person name="Nguyen H.D."/>
            <person name="Lane F.A."/>
            <person name="Morgan S.W."/>
            <person name="De Vos L."/>
            <person name="Wilken P.M."/>
            <person name="Duong T.A."/>
            <person name="Aylward J."/>
            <person name="Coetzee M.P."/>
            <person name="Dadej K."/>
            <person name="De Beer Z.W."/>
            <person name="Findlay W."/>
            <person name="Havenga M."/>
            <person name="Kolarik M."/>
            <person name="Menzies J.G."/>
            <person name="Naidoo K."/>
            <person name="Pochopski O."/>
            <person name="Shoukouhi P."/>
            <person name="Santana Q.C."/>
            <person name="Seifert K.A."/>
            <person name="Soal N."/>
            <person name="Steenkamp E.T."/>
            <person name="Tatham C.T."/>
            <person name="van der Nest M.A."/>
            <person name="Wingfield M.J."/>
        </authorList>
    </citation>
    <scope>NUCLEOTIDE SEQUENCE [LARGE SCALE GENOMIC DNA]</scope>
    <source>
        <strain evidence="11">CMW44962</strain>
    </source>
</reference>
<feature type="compositionally biased region" description="Polar residues" evidence="9">
    <location>
        <begin position="387"/>
        <end position="396"/>
    </location>
</feature>
<reference evidence="11 12" key="2">
    <citation type="journal article" date="2021" name="Curr. Genet.">
        <title>Genetic response to nitrogen starvation in the aggressive Eucalyptus foliar pathogen Teratosphaeria destructans.</title>
        <authorList>
            <person name="Havenga M."/>
            <person name="Wingfield B.D."/>
            <person name="Wingfield M.J."/>
            <person name="Dreyer L.L."/>
            <person name="Roets F."/>
            <person name="Aylward J."/>
        </authorList>
    </citation>
    <scope>NUCLEOTIDE SEQUENCE [LARGE SCALE GENOMIC DNA]</scope>
    <source>
        <strain evidence="11">CMW44962</strain>
    </source>
</reference>
<dbReference type="SUPFAM" id="SSF140586">
    <property type="entry name" value="Dcp2 domain-like"/>
    <property type="match status" value="1"/>
</dbReference>
<feature type="region of interest" description="Disordered" evidence="9">
    <location>
        <begin position="318"/>
        <end position="475"/>
    </location>
</feature>
<dbReference type="AlphaFoldDB" id="A0A9W7SUZ0"/>
<comment type="caution">
    <text evidence="11">The sequence shown here is derived from an EMBL/GenBank/DDBJ whole genome shotgun (WGS) entry which is preliminary data.</text>
</comment>
<feature type="region of interest" description="Disordered" evidence="9">
    <location>
        <begin position="644"/>
        <end position="766"/>
    </location>
</feature>
<dbReference type="EMBL" id="RIBY02001279">
    <property type="protein sequence ID" value="KAH9830389.1"/>
    <property type="molecule type" value="Genomic_DNA"/>
</dbReference>
<dbReference type="GO" id="GO:0000290">
    <property type="term" value="P:deadenylation-dependent decapping of nuclear-transcribed mRNA"/>
    <property type="evidence" value="ECO:0007669"/>
    <property type="project" value="InterPro"/>
</dbReference>
<dbReference type="GO" id="GO:0030145">
    <property type="term" value="F:manganese ion binding"/>
    <property type="evidence" value="ECO:0007669"/>
    <property type="project" value="InterPro"/>
</dbReference>
<feature type="domain" description="Nudix hydrolase" evidence="10">
    <location>
        <begin position="102"/>
        <end position="245"/>
    </location>
</feature>
<evidence type="ECO:0000256" key="2">
    <source>
        <dbReference type="ARBA" id="ARBA00004496"/>
    </source>
</evidence>
<dbReference type="FunFam" id="3.90.79.10:FF:000003">
    <property type="entry name" value="M7GpppN-mRNA hydrolase isoform 2"/>
    <property type="match status" value="1"/>
</dbReference>
<evidence type="ECO:0000256" key="1">
    <source>
        <dbReference type="ARBA" id="ARBA00001936"/>
    </source>
</evidence>
<dbReference type="InterPro" id="IPR000086">
    <property type="entry name" value="NUDIX_hydrolase_dom"/>
</dbReference>
<feature type="region of interest" description="Disordered" evidence="9">
    <location>
        <begin position="797"/>
        <end position="831"/>
    </location>
</feature>
<dbReference type="GO" id="GO:0003723">
    <property type="term" value="F:RNA binding"/>
    <property type="evidence" value="ECO:0007669"/>
    <property type="project" value="UniProtKB-KW"/>
</dbReference>
<dbReference type="GO" id="GO:0000184">
    <property type="term" value="P:nuclear-transcribed mRNA catabolic process, nonsense-mediated decay"/>
    <property type="evidence" value="ECO:0007669"/>
    <property type="project" value="InterPro"/>
</dbReference>
<dbReference type="PANTHER" id="PTHR23114:SF17">
    <property type="entry name" value="M7GPPPN-MRNA HYDROLASE"/>
    <property type="match status" value="1"/>
</dbReference>
<evidence type="ECO:0000256" key="8">
    <source>
        <dbReference type="ARBA" id="ARBA00023211"/>
    </source>
</evidence>
<feature type="region of interest" description="Disordered" evidence="9">
    <location>
        <begin position="558"/>
        <end position="621"/>
    </location>
</feature>
<feature type="compositionally biased region" description="Polar residues" evidence="9">
    <location>
        <begin position="344"/>
        <end position="358"/>
    </location>
</feature>
<dbReference type="Pfam" id="PF05026">
    <property type="entry name" value="DCP2"/>
    <property type="match status" value="1"/>
</dbReference>
<dbReference type="OrthoDB" id="18996at2759"/>
<feature type="compositionally biased region" description="Low complexity" evidence="9">
    <location>
        <begin position="374"/>
        <end position="386"/>
    </location>
</feature>
<feature type="region of interest" description="Disordered" evidence="9">
    <location>
        <begin position="931"/>
        <end position="977"/>
    </location>
</feature>
<dbReference type="InterPro" id="IPR015797">
    <property type="entry name" value="NUDIX_hydrolase-like_dom_sf"/>
</dbReference>
<evidence type="ECO:0000256" key="6">
    <source>
        <dbReference type="ARBA" id="ARBA00022801"/>
    </source>
</evidence>
<feature type="region of interest" description="Disordered" evidence="9">
    <location>
        <begin position="843"/>
        <end position="876"/>
    </location>
</feature>
<dbReference type="InterPro" id="IPR020084">
    <property type="entry name" value="NUDIX_hydrolase_CS"/>
</dbReference>
<evidence type="ECO:0000256" key="5">
    <source>
        <dbReference type="ARBA" id="ARBA00022723"/>
    </source>
</evidence>
<dbReference type="PANTHER" id="PTHR23114">
    <property type="entry name" value="M7GPPPN-MRNA HYDROLASE"/>
    <property type="match status" value="1"/>
</dbReference>
<keyword evidence="6" id="KW-0378">Hydrolase</keyword>
<keyword evidence="8" id="KW-0464">Manganese</keyword>
<evidence type="ECO:0000313" key="12">
    <source>
        <dbReference type="Proteomes" id="UP001138500"/>
    </source>
</evidence>
<feature type="compositionally biased region" description="Polar residues" evidence="9">
    <location>
        <begin position="963"/>
        <end position="976"/>
    </location>
</feature>
<dbReference type="SUPFAM" id="SSF55811">
    <property type="entry name" value="Nudix"/>
    <property type="match status" value="1"/>
</dbReference>
<feature type="compositionally biased region" description="Low complexity" evidence="9">
    <location>
        <begin position="456"/>
        <end position="471"/>
    </location>
</feature>
<comment type="similarity">
    <text evidence="3">Belongs to the Nudix hydrolase family. DCP2 subfamily.</text>
</comment>